<dbReference type="GeneID" id="20198251"/>
<dbReference type="EMBL" id="AMQM01000218">
    <property type="status" value="NOT_ANNOTATED_CDS"/>
    <property type="molecule type" value="Genomic_DNA"/>
</dbReference>
<dbReference type="OMA" id="STIMMSD"/>
<dbReference type="InParanoid" id="T1ENV1"/>
<dbReference type="InterPro" id="IPR001627">
    <property type="entry name" value="Semap_dom"/>
</dbReference>
<sequence>MYSGTVADINGRDALIYSKPIRTEQHDSLWLNDPSFVSSFTYENRIYFFFRETAVENINCAKTIFSRVARVCIDDPGGERVMKNTWTSFSKVRLNCSVPGDYPFYFDEIQSTTELNNGSYRSTIMMSDQSAMLYAVFSTPK</sequence>
<dbReference type="RefSeq" id="XP_009009435.1">
    <property type="nucleotide sequence ID" value="XM_009011187.1"/>
</dbReference>
<reference evidence="3 5" key="2">
    <citation type="journal article" date="2013" name="Nature">
        <title>Insights into bilaterian evolution from three spiralian genomes.</title>
        <authorList>
            <person name="Simakov O."/>
            <person name="Marletaz F."/>
            <person name="Cho S.J."/>
            <person name="Edsinger-Gonzales E."/>
            <person name="Havlak P."/>
            <person name="Hellsten U."/>
            <person name="Kuo D.H."/>
            <person name="Larsson T."/>
            <person name="Lv J."/>
            <person name="Arendt D."/>
            <person name="Savage R."/>
            <person name="Osoegawa K."/>
            <person name="de Jong P."/>
            <person name="Grimwood J."/>
            <person name="Chapman J.A."/>
            <person name="Shapiro H."/>
            <person name="Aerts A."/>
            <person name="Otillar R.P."/>
            <person name="Terry A.Y."/>
            <person name="Boore J.L."/>
            <person name="Grigoriev I.V."/>
            <person name="Lindberg D.R."/>
            <person name="Seaver E.C."/>
            <person name="Weisblat D.A."/>
            <person name="Putnam N.H."/>
            <person name="Rokhsar D.S."/>
        </authorList>
    </citation>
    <scope>NUCLEOTIDE SEQUENCE</scope>
</reference>
<gene>
    <name evidence="4" type="primary">20198251</name>
    <name evidence="3" type="ORF">HELRODRAFT_159302</name>
</gene>
<feature type="domain" description="Sema" evidence="2">
    <location>
        <begin position="1"/>
        <end position="141"/>
    </location>
</feature>
<dbReference type="eggNOG" id="KOG3611">
    <property type="taxonomic scope" value="Eukaryota"/>
</dbReference>
<comment type="caution">
    <text evidence="1">Lacks conserved residue(s) required for the propagation of feature annotation.</text>
</comment>
<dbReference type="InterPro" id="IPR027231">
    <property type="entry name" value="Semaphorin"/>
</dbReference>
<evidence type="ECO:0000313" key="3">
    <source>
        <dbReference type="EMBL" id="ESO12715.1"/>
    </source>
</evidence>
<proteinExistence type="predicted"/>
<dbReference type="InterPro" id="IPR015943">
    <property type="entry name" value="WD40/YVTN_repeat-like_dom_sf"/>
</dbReference>
<reference evidence="4" key="3">
    <citation type="submission" date="2015-06" db="UniProtKB">
        <authorList>
            <consortium name="EnsemblMetazoa"/>
        </authorList>
    </citation>
    <scope>IDENTIFICATION</scope>
</reference>
<dbReference type="PANTHER" id="PTHR11036:SF127">
    <property type="entry name" value="SEMAPHORIN-1A"/>
    <property type="match status" value="1"/>
</dbReference>
<dbReference type="EMBL" id="KB095811">
    <property type="protein sequence ID" value="ESO12715.1"/>
    <property type="molecule type" value="Genomic_DNA"/>
</dbReference>
<evidence type="ECO:0000313" key="4">
    <source>
        <dbReference type="EnsemblMetazoa" id="HelroP159302"/>
    </source>
</evidence>
<organism evidence="4 5">
    <name type="scientific">Helobdella robusta</name>
    <name type="common">Californian leech</name>
    <dbReference type="NCBI Taxonomy" id="6412"/>
    <lineage>
        <taxon>Eukaryota</taxon>
        <taxon>Metazoa</taxon>
        <taxon>Spiralia</taxon>
        <taxon>Lophotrochozoa</taxon>
        <taxon>Annelida</taxon>
        <taxon>Clitellata</taxon>
        <taxon>Hirudinea</taxon>
        <taxon>Rhynchobdellida</taxon>
        <taxon>Glossiphoniidae</taxon>
        <taxon>Helobdella</taxon>
    </lineage>
</organism>
<dbReference type="PANTHER" id="PTHR11036">
    <property type="entry name" value="SEMAPHORIN"/>
    <property type="match status" value="1"/>
</dbReference>
<dbReference type="OrthoDB" id="9988752at2759"/>
<reference evidence="5" key="1">
    <citation type="submission" date="2012-12" db="EMBL/GenBank/DDBJ databases">
        <authorList>
            <person name="Hellsten U."/>
            <person name="Grimwood J."/>
            <person name="Chapman J.A."/>
            <person name="Shapiro H."/>
            <person name="Aerts A."/>
            <person name="Otillar R.P."/>
            <person name="Terry A.Y."/>
            <person name="Boore J.L."/>
            <person name="Simakov O."/>
            <person name="Marletaz F."/>
            <person name="Cho S.-J."/>
            <person name="Edsinger-Gonzales E."/>
            <person name="Havlak P."/>
            <person name="Kuo D.-H."/>
            <person name="Larsson T."/>
            <person name="Lv J."/>
            <person name="Arendt D."/>
            <person name="Savage R."/>
            <person name="Osoegawa K."/>
            <person name="de Jong P."/>
            <person name="Lindberg D.R."/>
            <person name="Seaver E.C."/>
            <person name="Weisblat D.A."/>
            <person name="Putnam N.H."/>
            <person name="Grigoriev I.V."/>
            <person name="Rokhsar D.S."/>
        </authorList>
    </citation>
    <scope>NUCLEOTIDE SEQUENCE</scope>
</reference>
<dbReference type="Gene3D" id="2.130.10.10">
    <property type="entry name" value="YVTN repeat-like/Quinoprotein amine dehydrogenase"/>
    <property type="match status" value="1"/>
</dbReference>
<evidence type="ECO:0000313" key="5">
    <source>
        <dbReference type="Proteomes" id="UP000015101"/>
    </source>
</evidence>
<accession>T1ENV1</accession>
<dbReference type="AlphaFoldDB" id="T1ENV1"/>
<dbReference type="HOGENOM" id="CLU_1857831_0_0_1"/>
<dbReference type="STRING" id="6412.T1ENV1"/>
<dbReference type="Proteomes" id="UP000015101">
    <property type="component" value="Unassembled WGS sequence"/>
</dbReference>
<dbReference type="CTD" id="20198251"/>
<dbReference type="InterPro" id="IPR036352">
    <property type="entry name" value="Semap_dom_sf"/>
</dbReference>
<name>T1ENV1_HELRO</name>
<dbReference type="PROSITE" id="PS51004">
    <property type="entry name" value="SEMA"/>
    <property type="match status" value="1"/>
</dbReference>
<dbReference type="EnsemblMetazoa" id="HelroT159302">
    <property type="protein sequence ID" value="HelroP159302"/>
    <property type="gene ID" value="HelroG159302"/>
</dbReference>
<dbReference type="KEGG" id="hro:HELRODRAFT_159302"/>
<evidence type="ECO:0000259" key="2">
    <source>
        <dbReference type="PROSITE" id="PS51004"/>
    </source>
</evidence>
<keyword evidence="5" id="KW-1185">Reference proteome</keyword>
<dbReference type="GO" id="GO:0030215">
    <property type="term" value="F:semaphorin receptor binding"/>
    <property type="evidence" value="ECO:0007669"/>
    <property type="project" value="InterPro"/>
</dbReference>
<dbReference type="SUPFAM" id="SSF101912">
    <property type="entry name" value="Sema domain"/>
    <property type="match status" value="1"/>
</dbReference>
<protein>
    <recommendedName>
        <fullName evidence="2">Sema domain-containing protein</fullName>
    </recommendedName>
</protein>
<evidence type="ECO:0000256" key="1">
    <source>
        <dbReference type="PROSITE-ProRule" id="PRU00352"/>
    </source>
</evidence>